<name>A0ABP5FY65_9ACTN</name>
<dbReference type="EMBL" id="BAAAQN010000021">
    <property type="protein sequence ID" value="GAA2034623.1"/>
    <property type="molecule type" value="Genomic_DNA"/>
</dbReference>
<dbReference type="InterPro" id="IPR041657">
    <property type="entry name" value="HTH_17"/>
</dbReference>
<dbReference type="Pfam" id="PF12728">
    <property type="entry name" value="HTH_17"/>
    <property type="match status" value="1"/>
</dbReference>
<reference evidence="4" key="1">
    <citation type="journal article" date="2019" name="Int. J. Syst. Evol. Microbiol.">
        <title>The Global Catalogue of Microorganisms (GCM) 10K type strain sequencing project: providing services to taxonomists for standard genome sequencing and annotation.</title>
        <authorList>
            <consortium name="The Broad Institute Genomics Platform"/>
            <consortium name="The Broad Institute Genome Sequencing Center for Infectious Disease"/>
            <person name="Wu L."/>
            <person name="Ma J."/>
        </authorList>
    </citation>
    <scope>NUCLEOTIDE SEQUENCE [LARGE SCALE GENOMIC DNA]</scope>
    <source>
        <strain evidence="4">JCM 16014</strain>
    </source>
</reference>
<dbReference type="Proteomes" id="UP001500751">
    <property type="component" value="Unassembled WGS sequence"/>
</dbReference>
<dbReference type="InterPro" id="IPR010093">
    <property type="entry name" value="SinI_DNA-bd"/>
</dbReference>
<sequence>MIRSDGPAVILTAGDCARLDRALRDALRFAWLGRRAVPPQSLVELADLVHVAASEYRPQDRSGPVTSRTGHVLARTARTPAASGTEEVLLTTTEAARHLGLTEGHVRKLARNSAIPAEQGAGGTGWRYRRAELDAWDAHRKEIERKAA</sequence>
<gene>
    <name evidence="3" type="ORF">GCM10009839_38940</name>
</gene>
<proteinExistence type="predicted"/>
<keyword evidence="4" id="KW-1185">Reference proteome</keyword>
<feature type="domain" description="Helix-turn-helix" evidence="2">
    <location>
        <begin position="89"/>
        <end position="136"/>
    </location>
</feature>
<organism evidence="3 4">
    <name type="scientific">Catenulispora yoronensis</name>
    <dbReference type="NCBI Taxonomy" id="450799"/>
    <lineage>
        <taxon>Bacteria</taxon>
        <taxon>Bacillati</taxon>
        <taxon>Actinomycetota</taxon>
        <taxon>Actinomycetes</taxon>
        <taxon>Catenulisporales</taxon>
        <taxon>Catenulisporaceae</taxon>
        <taxon>Catenulispora</taxon>
    </lineage>
</organism>
<feature type="region of interest" description="Disordered" evidence="1">
    <location>
        <begin position="56"/>
        <end position="85"/>
    </location>
</feature>
<accession>A0ABP5FY65</accession>
<evidence type="ECO:0000313" key="4">
    <source>
        <dbReference type="Proteomes" id="UP001500751"/>
    </source>
</evidence>
<protein>
    <recommendedName>
        <fullName evidence="2">Helix-turn-helix domain-containing protein</fullName>
    </recommendedName>
</protein>
<dbReference type="NCBIfam" id="TIGR01764">
    <property type="entry name" value="excise"/>
    <property type="match status" value="1"/>
</dbReference>
<evidence type="ECO:0000256" key="1">
    <source>
        <dbReference type="SAM" id="MobiDB-lite"/>
    </source>
</evidence>
<comment type="caution">
    <text evidence="3">The sequence shown here is derived from an EMBL/GenBank/DDBJ whole genome shotgun (WGS) entry which is preliminary data.</text>
</comment>
<evidence type="ECO:0000259" key="2">
    <source>
        <dbReference type="Pfam" id="PF12728"/>
    </source>
</evidence>
<evidence type="ECO:0000313" key="3">
    <source>
        <dbReference type="EMBL" id="GAA2034623.1"/>
    </source>
</evidence>